<sequence length="743" mass="80764">MAAAMDISLNAGVDRRDRPGEPLPLPRMAELGVSFERQPDGSDSCAVHSLNNLTQPILPPEQAADISAARVAAAVAAERGERVELEGWEMQSLFKLKDLQQAESECRLEECNDSFLPAAVSSLMSLRMDSSLDDGRSPKARTGMFEVEAVKAAARAKGFEVIDVEPTPCWEELDCGAARYAQAARDLEAKGCERWFLGYLVYERIPGRAMHYYTILRRGAGCMAGKEQEAWLLLDGLDRGPKSPRNRLMSYEDMIAFYNRNADWFKSWLVRWYPVVDRRAAVTTVCRAVARGVRDACGEREIASALLGISPQRAEAALDTPEIRWDVARAATSLLQAVTLVDRELQVLQLAVSEKRARTDLEQTGWDFEQAVKSHAERILKQCNSEGAGSQFGGVFEKYSALHLGDWDPRAAAQVLLLVVQADDHTEGTDPVQKLKAGASALEACAWDADQALAVLHLLRARRNTEVSEGLTEAYAARLLKVGGDLSTAERLLQVHERFPQTPPGVCAEALRRADGHPPSACEMLKEFQGRVQETVARAWRLPEGDAPEVEGAEEVACLALELAEWNPHVAFITAESFALASVHVRRELRDLEAKARLEATAIVHWGDGPAPQRSSGSRAPPAAQAACKPTEADLATALGTLDALDGLRARPVAVAEIVGALQRAEMDTGAAARSLWHARTGLSADVPSDKAPSGAAPEQPQAKAAMPKPQPESVDGRSSKVAAVPCTQRRKKGPDKSECIMM</sequence>
<reference evidence="2" key="1">
    <citation type="submission" date="2021-01" db="EMBL/GenBank/DDBJ databases">
        <authorList>
            <person name="Corre E."/>
            <person name="Pelletier E."/>
            <person name="Niang G."/>
            <person name="Scheremetjew M."/>
            <person name="Finn R."/>
            <person name="Kale V."/>
            <person name="Holt S."/>
            <person name="Cochrane G."/>
            <person name="Meng A."/>
            <person name="Brown T."/>
            <person name="Cohen L."/>
        </authorList>
    </citation>
    <scope>NUCLEOTIDE SEQUENCE</scope>
    <source>
        <strain evidence="2">Pbaha01</strain>
    </source>
</reference>
<feature type="compositionally biased region" description="Low complexity" evidence="1">
    <location>
        <begin position="696"/>
        <end position="708"/>
    </location>
</feature>
<evidence type="ECO:0000256" key="1">
    <source>
        <dbReference type="SAM" id="MobiDB-lite"/>
    </source>
</evidence>
<name>A0A7R9ZX82_9DINO</name>
<feature type="region of interest" description="Disordered" evidence="1">
    <location>
        <begin position="1"/>
        <end position="25"/>
    </location>
</feature>
<feature type="region of interest" description="Disordered" evidence="1">
    <location>
        <begin position="684"/>
        <end position="743"/>
    </location>
</feature>
<proteinExistence type="predicted"/>
<accession>A0A7R9ZX82</accession>
<evidence type="ECO:0000313" key="2">
    <source>
        <dbReference type="EMBL" id="CAD8346572.1"/>
    </source>
</evidence>
<protein>
    <submittedName>
        <fullName evidence="2">Uncharacterized protein</fullName>
    </submittedName>
</protein>
<dbReference type="EMBL" id="HBEG01003921">
    <property type="protein sequence ID" value="CAD8346572.1"/>
    <property type="molecule type" value="Transcribed_RNA"/>
</dbReference>
<dbReference type="AlphaFoldDB" id="A0A7R9ZX82"/>
<organism evidence="2">
    <name type="scientific">Pyrodinium bahamense</name>
    <dbReference type="NCBI Taxonomy" id="73915"/>
    <lineage>
        <taxon>Eukaryota</taxon>
        <taxon>Sar</taxon>
        <taxon>Alveolata</taxon>
        <taxon>Dinophyceae</taxon>
        <taxon>Gonyaulacales</taxon>
        <taxon>Pyrocystaceae</taxon>
        <taxon>Pyrodinium</taxon>
    </lineage>
</organism>
<gene>
    <name evidence="2" type="ORF">PBAH0796_LOCUS2310</name>
</gene>